<organism evidence="1 2">
    <name type="scientific">Morus notabilis</name>
    <dbReference type="NCBI Taxonomy" id="981085"/>
    <lineage>
        <taxon>Eukaryota</taxon>
        <taxon>Viridiplantae</taxon>
        <taxon>Streptophyta</taxon>
        <taxon>Embryophyta</taxon>
        <taxon>Tracheophyta</taxon>
        <taxon>Spermatophyta</taxon>
        <taxon>Magnoliopsida</taxon>
        <taxon>eudicotyledons</taxon>
        <taxon>Gunneridae</taxon>
        <taxon>Pentapetalae</taxon>
        <taxon>rosids</taxon>
        <taxon>fabids</taxon>
        <taxon>Rosales</taxon>
        <taxon>Moraceae</taxon>
        <taxon>Moreae</taxon>
        <taxon>Morus</taxon>
    </lineage>
</organism>
<proteinExistence type="predicted"/>
<dbReference type="Proteomes" id="UP000030645">
    <property type="component" value="Unassembled WGS sequence"/>
</dbReference>
<accession>W9R3J2</accession>
<evidence type="ECO:0000313" key="1">
    <source>
        <dbReference type="EMBL" id="EXB53753.1"/>
    </source>
</evidence>
<gene>
    <name evidence="1" type="ORF">L484_022410</name>
</gene>
<dbReference type="EMBL" id="KE344110">
    <property type="protein sequence ID" value="EXB53753.1"/>
    <property type="molecule type" value="Genomic_DNA"/>
</dbReference>
<reference evidence="2" key="1">
    <citation type="submission" date="2013-01" db="EMBL/GenBank/DDBJ databases">
        <title>Draft Genome Sequence of a Mulberry Tree, Morus notabilis C.K. Schneid.</title>
        <authorList>
            <person name="He N."/>
            <person name="Zhao S."/>
        </authorList>
    </citation>
    <scope>NUCLEOTIDE SEQUENCE</scope>
</reference>
<evidence type="ECO:0000313" key="2">
    <source>
        <dbReference type="Proteomes" id="UP000030645"/>
    </source>
</evidence>
<protein>
    <submittedName>
        <fullName evidence="1">Uncharacterized protein</fullName>
    </submittedName>
</protein>
<sequence>MLSEKGVQAPSRKTGTTIVGLVFQLHRVAIWTKAHKKKSGEPVNSAVGEVIRFGNMAGVFQVMAFGVRVLDKKDLDPSFKAKLAKIATAEMISSKEKGRITSPLLDQNKKQKLVVICLRLNSGDGFFVQAFCQGGRIYFTIALMIKIRWHADENTMLVAVVMDVGKLELRLRENPI</sequence>
<name>W9R3J2_9ROSA</name>
<dbReference type="AlphaFoldDB" id="W9R3J2"/>
<keyword evidence="2" id="KW-1185">Reference proteome</keyword>